<dbReference type="RefSeq" id="WP_169347423.1">
    <property type="nucleotide sequence ID" value="NZ_JABBJJ010000125.1"/>
</dbReference>
<proteinExistence type="predicted"/>
<evidence type="ECO:0000313" key="1">
    <source>
        <dbReference type="EMBL" id="NMO18149.1"/>
    </source>
</evidence>
<accession>A0A848LK98</accession>
<reference evidence="1 2" key="1">
    <citation type="submission" date="2020-04" db="EMBL/GenBank/DDBJ databases">
        <title>Draft genome of Pyxidicoccus fallax type strain.</title>
        <authorList>
            <person name="Whitworth D.E."/>
        </authorList>
    </citation>
    <scope>NUCLEOTIDE SEQUENCE [LARGE SCALE GENOMIC DNA]</scope>
    <source>
        <strain evidence="1 2">DSM 14698</strain>
    </source>
</reference>
<keyword evidence="2" id="KW-1185">Reference proteome</keyword>
<protein>
    <submittedName>
        <fullName evidence="1">Uncharacterized protein</fullName>
    </submittedName>
</protein>
<dbReference type="EMBL" id="JABBJJ010000125">
    <property type="protein sequence ID" value="NMO18149.1"/>
    <property type="molecule type" value="Genomic_DNA"/>
</dbReference>
<dbReference type="AlphaFoldDB" id="A0A848LK98"/>
<dbReference type="Proteomes" id="UP000518300">
    <property type="component" value="Unassembled WGS sequence"/>
</dbReference>
<sequence>MDTVTKLRHELLPLLEEQVRQLQLEHPGVAISVWDSPVGSRTTYQGHCLGIDCVLANQGSNEPDNVALELSVKHLDREPLIDAAIVGWGHPSDHVEADLVVEPVAFSEEQLRRVLDRLPELIAALRRALHRGRPPS</sequence>
<organism evidence="1 2">
    <name type="scientific">Pyxidicoccus fallax</name>
    <dbReference type="NCBI Taxonomy" id="394095"/>
    <lineage>
        <taxon>Bacteria</taxon>
        <taxon>Pseudomonadati</taxon>
        <taxon>Myxococcota</taxon>
        <taxon>Myxococcia</taxon>
        <taxon>Myxococcales</taxon>
        <taxon>Cystobacterineae</taxon>
        <taxon>Myxococcaceae</taxon>
        <taxon>Pyxidicoccus</taxon>
    </lineage>
</organism>
<comment type="caution">
    <text evidence="1">The sequence shown here is derived from an EMBL/GenBank/DDBJ whole genome shotgun (WGS) entry which is preliminary data.</text>
</comment>
<evidence type="ECO:0000313" key="2">
    <source>
        <dbReference type="Proteomes" id="UP000518300"/>
    </source>
</evidence>
<name>A0A848LK98_9BACT</name>
<gene>
    <name evidence="1" type="ORF">HG543_25300</name>
</gene>